<dbReference type="AlphaFoldDB" id="X1MMY1"/>
<accession>X1MMY1</accession>
<feature type="non-terminal residue" evidence="1">
    <location>
        <position position="121"/>
    </location>
</feature>
<dbReference type="EMBL" id="BARV01010080">
    <property type="protein sequence ID" value="GAI07754.1"/>
    <property type="molecule type" value="Genomic_DNA"/>
</dbReference>
<protein>
    <submittedName>
        <fullName evidence="1">Uncharacterized protein</fullName>
    </submittedName>
</protein>
<evidence type="ECO:0000313" key="1">
    <source>
        <dbReference type="EMBL" id="GAI07754.1"/>
    </source>
</evidence>
<proteinExistence type="predicted"/>
<reference evidence="1" key="1">
    <citation type="journal article" date="2014" name="Front. Microbiol.">
        <title>High frequency of phylogenetically diverse reductive dehalogenase-homologous genes in deep subseafloor sedimentary metagenomes.</title>
        <authorList>
            <person name="Kawai M."/>
            <person name="Futagami T."/>
            <person name="Toyoda A."/>
            <person name="Takaki Y."/>
            <person name="Nishi S."/>
            <person name="Hori S."/>
            <person name="Arai W."/>
            <person name="Tsubouchi T."/>
            <person name="Morono Y."/>
            <person name="Uchiyama I."/>
            <person name="Ito T."/>
            <person name="Fujiyama A."/>
            <person name="Inagaki F."/>
            <person name="Takami H."/>
        </authorList>
    </citation>
    <scope>NUCLEOTIDE SEQUENCE</scope>
    <source>
        <strain evidence="1">Expedition CK06-06</strain>
    </source>
</reference>
<sequence length="121" mass="13638">MYKYPPGYSESNGIHAPGYIYLFDNPKIGPQPLLVYFDLSIAIDYDSLYVVLPEFHENATSVKFVAKQVFLGNEFTCVDADLSDGCSCELNIPIGFYEITAYVYDEDDTLIEEQLIIPTMA</sequence>
<comment type="caution">
    <text evidence="1">The sequence shown here is derived from an EMBL/GenBank/DDBJ whole genome shotgun (WGS) entry which is preliminary data.</text>
</comment>
<name>X1MMY1_9ZZZZ</name>
<gene>
    <name evidence="1" type="ORF">S06H3_19649</name>
</gene>
<organism evidence="1">
    <name type="scientific">marine sediment metagenome</name>
    <dbReference type="NCBI Taxonomy" id="412755"/>
    <lineage>
        <taxon>unclassified sequences</taxon>
        <taxon>metagenomes</taxon>
        <taxon>ecological metagenomes</taxon>
    </lineage>
</organism>